<dbReference type="PROSITE" id="PS51508">
    <property type="entry name" value="CKK"/>
    <property type="match status" value="1"/>
</dbReference>
<dbReference type="GO" id="GO:0031122">
    <property type="term" value="P:cytoplasmic microtubule organization"/>
    <property type="evidence" value="ECO:0007669"/>
    <property type="project" value="TreeGrafter"/>
</dbReference>
<dbReference type="GO" id="GO:0036449">
    <property type="term" value="C:microtubule minus-end"/>
    <property type="evidence" value="ECO:0007669"/>
    <property type="project" value="TreeGrafter"/>
</dbReference>
<keyword evidence="2" id="KW-0963">Cytoplasm</keyword>
<sequence>MGDAAESKESKRTFIVPTIKSVDHYDFTRAKISCSLTWLIAKAFGSDCVPVELEDPFYRDQYDQEHVKPPVVSLLLSAELYCRAGSLILRSDAAKPLLGHNAIIQALAQKGLYVTDQERLVTERDLCKAPIQMSSHLAMIDTLMMAYTVEMVSVERVLTCIQKFTPFLPEEDFPYDAEEAVTTWISKVRSLQLTLHGVLFDRKCPQRFCVHNPQGQYRREDSKARPALCLPLVDNLLKDNTDGCALAALLHFYCPDAVPLEGTAAGNTSLICTTRFNFPIFSHATNPNPCRICKITLCGDFPLNISNYLVFMAELFWWCEVVKPSFVQPRTLNTKGKMNFYLVVNTYLLLHVSKWVFLSLTTVNRRSSSLSYVDGCVGTWPKEKRFVSSAHGISFEIPFDDSMSSSSGRGLSRSASTEGLGFKVHHAARGMRRNLSFQPVNGNAHSKIPEEDDEESNRHISRHRLGNYTEYSNGVSADNPSPPYNPQPNTPSIEEALKIIHDSERPHSSLQPPSGDSAFFLHNPSSHNSASDPNDPEDSLSKARADDADLNSTSTDLDTGIHVRTEDIQDGQDEDSSLKDYSDMDQDCEARSCPLPEISGSPCPNLLETRSLATSMASSLGFAVRMTSFAEQKFRKLSHGDGRSSGSGGNTPESGELNVTTPGATGTVRSITPDAHSPSRITSPRDTSHLLASEMVQLKMKLEEKRRAIEAHKKKVEAAFTHHRQRMGRTAFLNVVRRKGVVSPLGGDSEGPDGREKQTSDLQPLKTPLNSNDSDSRLERCRPDGAPPKSPLEEAAVEVDLAEYTQSIERLNTSLNFLQSEMQRLAQQQEHIMQMREHQSWVISPPEPSPRKQMRELRSSSLVGRSSVGSLSPILSSTGSPRTTHRSPSTIKRKSASFHARTPRTPRPNELKVTPFSRMLNTQQSVDSLPRLRRFLPSQAQSSPFAYLGDGEGPSSEDHTAREKPCKKDSKDAAENSPSAQVNEKQREEKQDVGESNKIMNAPTSEVLSQPTMDHLTLTASGHTNEEESHKKKNLIEVPLSVLKPLDGHDLESSKETETGLEFRPDQKMCCGFFYRDDLKPEEDIAQKKAALMEKRLRREKEMQIKKQQQEAEMEQKKEAARLKAEDEREKKEEEKARRDYIKNECLRKKQLKLMEDMDSVIKPRPASVKQKKPRPKSMHRDIMESPKPPARTATGTMGNSFFLPESTEGFLSPCPSISGNGENWELESTTSSAASNAEYTGPKLYKEPSAKSNKHIIQNALAHCCLAGRVNEGQKNKILDEMEKTEANNFLILFRDSGCQFRSLYTYYPEAEEINKLAGIGPKTITPKMIENLYKYSSDKKQFSKIPAKTMSASVDAITIYSHLWQIKKQNTPKKLLK</sequence>
<gene>
    <name evidence="10" type="primary">camsap2b</name>
</gene>
<feature type="compositionally biased region" description="Pro residues" evidence="8">
    <location>
        <begin position="480"/>
        <end position="489"/>
    </location>
</feature>
<feature type="region of interest" description="Disordered" evidence="8">
    <location>
        <begin position="943"/>
        <end position="1036"/>
    </location>
</feature>
<proteinExistence type="inferred from homology"/>
<dbReference type="Proteomes" id="UP000472262">
    <property type="component" value="Unassembled WGS sequence"/>
</dbReference>
<reference evidence="10" key="1">
    <citation type="submission" date="2025-08" db="UniProtKB">
        <authorList>
            <consortium name="Ensembl"/>
        </authorList>
    </citation>
    <scope>IDENTIFICATION</scope>
</reference>
<dbReference type="Ensembl" id="ENSSGRT00000097176.1">
    <property type="protein sequence ID" value="ENSSGRP00000091297.1"/>
    <property type="gene ID" value="ENSSGRG00000045788.1"/>
</dbReference>
<evidence type="ECO:0000313" key="11">
    <source>
        <dbReference type="Proteomes" id="UP000472262"/>
    </source>
</evidence>
<dbReference type="Pfam" id="PF17095">
    <property type="entry name" value="CAMSAP_CC1"/>
    <property type="match status" value="1"/>
</dbReference>
<dbReference type="InterPro" id="IPR058042">
    <property type="entry name" value="CAMSAP_N"/>
</dbReference>
<dbReference type="SUPFAM" id="SSF50346">
    <property type="entry name" value="PRC-barrel domain"/>
    <property type="match status" value="1"/>
</dbReference>
<evidence type="ECO:0000256" key="3">
    <source>
        <dbReference type="ARBA" id="ARBA00022701"/>
    </source>
</evidence>
<dbReference type="FunFam" id="3.10.20.360:FF:000001">
    <property type="entry name" value="Calmodulin-regulated spectrin-associated protein 3 isoform 2"/>
    <property type="match status" value="1"/>
</dbReference>
<accession>A0A672RR48</accession>
<feature type="region of interest" description="Disordered" evidence="8">
    <location>
        <begin position="470"/>
        <end position="491"/>
    </location>
</feature>
<keyword evidence="4 7" id="KW-0175">Coiled coil</keyword>
<evidence type="ECO:0000259" key="9">
    <source>
        <dbReference type="PROSITE" id="PS51508"/>
    </source>
</evidence>
<evidence type="ECO:0000256" key="7">
    <source>
        <dbReference type="SAM" id="Coils"/>
    </source>
</evidence>
<feature type="coiled-coil region" evidence="7">
    <location>
        <begin position="801"/>
        <end position="828"/>
    </location>
</feature>
<dbReference type="Pfam" id="PF08683">
    <property type="entry name" value="CAMSAP_CKK"/>
    <property type="match status" value="1"/>
</dbReference>
<dbReference type="InterPro" id="IPR011033">
    <property type="entry name" value="PRC_barrel-like_sf"/>
</dbReference>
<comment type="subcellular location">
    <subcellularLocation>
        <location evidence="1">Cytoplasm</location>
        <location evidence="1">Cytoskeleton</location>
    </subcellularLocation>
</comment>
<dbReference type="InterPro" id="IPR022613">
    <property type="entry name" value="CH_CAMSAP_2"/>
</dbReference>
<feature type="domain" description="CKK" evidence="9">
    <location>
        <begin position="1242"/>
        <end position="1376"/>
    </location>
</feature>
<dbReference type="Pfam" id="PF11971">
    <property type="entry name" value="CAMSAP_CH"/>
    <property type="match status" value="1"/>
</dbReference>
<evidence type="ECO:0000256" key="6">
    <source>
        <dbReference type="PROSITE-ProRule" id="PRU00841"/>
    </source>
</evidence>
<feature type="region of interest" description="Disordered" evidence="8">
    <location>
        <begin position="636"/>
        <end position="688"/>
    </location>
</feature>
<protein>
    <submittedName>
        <fullName evidence="10">Calmodulin regulated spectrin associated protein family member 2</fullName>
    </submittedName>
</protein>
<keyword evidence="3 6" id="KW-0493">Microtubule</keyword>
<feature type="region of interest" description="Disordered" evidence="8">
    <location>
        <begin position="1166"/>
        <end position="1195"/>
    </location>
</feature>
<feature type="region of interest" description="Disordered" evidence="8">
    <location>
        <begin position="862"/>
        <end position="918"/>
    </location>
</feature>
<evidence type="ECO:0000313" key="10">
    <source>
        <dbReference type="Ensembl" id="ENSSGRP00000091297.1"/>
    </source>
</evidence>
<feature type="compositionally biased region" description="Polar residues" evidence="8">
    <location>
        <begin position="435"/>
        <end position="444"/>
    </location>
</feature>
<feature type="region of interest" description="Disordered" evidence="8">
    <location>
        <begin position="505"/>
        <end position="583"/>
    </location>
</feature>
<feature type="region of interest" description="Disordered" evidence="8">
    <location>
        <begin position="1107"/>
        <end position="1136"/>
    </location>
</feature>
<feature type="compositionally biased region" description="Low complexity" evidence="8">
    <location>
        <begin position="862"/>
        <end position="877"/>
    </location>
</feature>
<feature type="compositionally biased region" description="Basic residues" evidence="8">
    <location>
        <begin position="891"/>
        <end position="904"/>
    </location>
</feature>
<dbReference type="InterPro" id="IPR031372">
    <property type="entry name" value="CAMSAP_CC1"/>
</dbReference>
<organism evidence="10 11">
    <name type="scientific">Sinocyclocheilus grahami</name>
    <name type="common">Dianchi golden-line fish</name>
    <name type="synonym">Barbus grahami</name>
    <dbReference type="NCBI Taxonomy" id="75366"/>
    <lineage>
        <taxon>Eukaryota</taxon>
        <taxon>Metazoa</taxon>
        <taxon>Chordata</taxon>
        <taxon>Craniata</taxon>
        <taxon>Vertebrata</taxon>
        <taxon>Euteleostomi</taxon>
        <taxon>Actinopterygii</taxon>
        <taxon>Neopterygii</taxon>
        <taxon>Teleostei</taxon>
        <taxon>Ostariophysi</taxon>
        <taxon>Cypriniformes</taxon>
        <taxon>Cyprinidae</taxon>
        <taxon>Cyprininae</taxon>
        <taxon>Sinocyclocheilus</taxon>
    </lineage>
</organism>
<feature type="region of interest" description="Disordered" evidence="8">
    <location>
        <begin position="743"/>
        <end position="792"/>
    </location>
</feature>
<evidence type="ECO:0000256" key="8">
    <source>
        <dbReference type="SAM" id="MobiDB-lite"/>
    </source>
</evidence>
<evidence type="ECO:0000256" key="2">
    <source>
        <dbReference type="ARBA" id="ARBA00022490"/>
    </source>
</evidence>
<dbReference type="GO" id="GO:0007026">
    <property type="term" value="P:negative regulation of microtubule depolymerization"/>
    <property type="evidence" value="ECO:0007669"/>
    <property type="project" value="TreeGrafter"/>
</dbReference>
<dbReference type="PANTHER" id="PTHR21595">
    <property type="entry name" value="PATRONIN"/>
    <property type="match status" value="1"/>
</dbReference>
<dbReference type="GO" id="GO:0005516">
    <property type="term" value="F:calmodulin binding"/>
    <property type="evidence" value="ECO:0007669"/>
    <property type="project" value="InterPro"/>
</dbReference>
<evidence type="ECO:0000256" key="1">
    <source>
        <dbReference type="ARBA" id="ARBA00004245"/>
    </source>
</evidence>
<dbReference type="GO" id="GO:0031175">
    <property type="term" value="P:neuron projection development"/>
    <property type="evidence" value="ECO:0007669"/>
    <property type="project" value="InterPro"/>
</dbReference>
<feature type="region of interest" description="Disordered" evidence="8">
    <location>
        <begin position="433"/>
        <end position="458"/>
    </location>
</feature>
<name>A0A672RR48_SINGR</name>
<dbReference type="InterPro" id="IPR014797">
    <property type="entry name" value="CKK_CAMSAP"/>
</dbReference>
<dbReference type="Gene3D" id="3.10.20.360">
    <property type="entry name" value="CKK domain"/>
    <property type="match status" value="1"/>
</dbReference>
<dbReference type="GO" id="GO:0051011">
    <property type="term" value="F:microtubule minus-end binding"/>
    <property type="evidence" value="ECO:0007669"/>
    <property type="project" value="TreeGrafter"/>
</dbReference>
<feature type="compositionally biased region" description="Polar residues" evidence="8">
    <location>
        <begin position="878"/>
        <end position="890"/>
    </location>
</feature>
<dbReference type="GO" id="GO:0030507">
    <property type="term" value="F:spectrin binding"/>
    <property type="evidence" value="ECO:0007669"/>
    <property type="project" value="InterPro"/>
</dbReference>
<feature type="compositionally biased region" description="Basic and acidic residues" evidence="8">
    <location>
        <begin position="984"/>
        <end position="995"/>
    </location>
</feature>
<feature type="compositionally biased region" description="Polar residues" evidence="8">
    <location>
        <begin position="650"/>
        <end position="670"/>
    </location>
</feature>
<dbReference type="PANTHER" id="PTHR21595:SF1">
    <property type="entry name" value="CALMODULIN-REGULATED SPECTRIN-ASSOCIATED PROTEIN 2"/>
    <property type="match status" value="1"/>
</dbReference>
<keyword evidence="5" id="KW-0206">Cytoskeleton</keyword>
<evidence type="ECO:0000256" key="5">
    <source>
        <dbReference type="ARBA" id="ARBA00023212"/>
    </source>
</evidence>
<feature type="compositionally biased region" description="Polar residues" evidence="8">
    <location>
        <begin position="523"/>
        <end position="532"/>
    </location>
</feature>
<dbReference type="Pfam" id="PF25532">
    <property type="entry name" value="CH_CAMSAP2_N"/>
    <property type="match status" value="1"/>
</dbReference>
<dbReference type="InterPro" id="IPR032940">
    <property type="entry name" value="CAMSAP"/>
</dbReference>
<comment type="domain">
    <text evidence="6">The CKK domain binds microtubules.</text>
</comment>
<feature type="compositionally biased region" description="Polar residues" evidence="8">
    <location>
        <begin position="998"/>
        <end position="1023"/>
    </location>
</feature>
<feature type="compositionally biased region" description="Basic and acidic residues" evidence="8">
    <location>
        <begin position="956"/>
        <end position="974"/>
    </location>
</feature>
<evidence type="ECO:0000256" key="4">
    <source>
        <dbReference type="ARBA" id="ARBA00023054"/>
    </source>
</evidence>
<reference evidence="10" key="2">
    <citation type="submission" date="2025-09" db="UniProtKB">
        <authorList>
            <consortium name="Ensembl"/>
        </authorList>
    </citation>
    <scope>IDENTIFICATION</scope>
</reference>
<keyword evidence="11" id="KW-1185">Reference proteome</keyword>
<comment type="similarity">
    <text evidence="6">Belongs to the CAMSAP1 family.</text>
</comment>
<dbReference type="OMA" id="NDRDQPD"/>
<dbReference type="SMART" id="SM01051">
    <property type="entry name" value="CAMSAP_CKK"/>
    <property type="match status" value="1"/>
</dbReference>
<dbReference type="InterPro" id="IPR038209">
    <property type="entry name" value="CKK_dom_sf"/>
</dbReference>
<feature type="compositionally biased region" description="Basic and acidic residues" evidence="8">
    <location>
        <begin position="774"/>
        <end position="783"/>
    </location>
</feature>
<dbReference type="InParanoid" id="A0A672RR48"/>